<keyword evidence="3" id="KW-1185">Reference proteome</keyword>
<evidence type="ECO:0000313" key="3">
    <source>
        <dbReference type="Proteomes" id="UP001396334"/>
    </source>
</evidence>
<organism evidence="2 3">
    <name type="scientific">Hibiscus sabdariffa</name>
    <name type="common">roselle</name>
    <dbReference type="NCBI Taxonomy" id="183260"/>
    <lineage>
        <taxon>Eukaryota</taxon>
        <taxon>Viridiplantae</taxon>
        <taxon>Streptophyta</taxon>
        <taxon>Embryophyta</taxon>
        <taxon>Tracheophyta</taxon>
        <taxon>Spermatophyta</taxon>
        <taxon>Magnoliopsida</taxon>
        <taxon>eudicotyledons</taxon>
        <taxon>Gunneridae</taxon>
        <taxon>Pentapetalae</taxon>
        <taxon>rosids</taxon>
        <taxon>malvids</taxon>
        <taxon>Malvales</taxon>
        <taxon>Malvaceae</taxon>
        <taxon>Malvoideae</taxon>
        <taxon>Hibiscus</taxon>
    </lineage>
</organism>
<proteinExistence type="predicted"/>
<gene>
    <name evidence="2" type="ORF">V6N11_080466</name>
</gene>
<dbReference type="PANTHER" id="PTHR31901:SF7">
    <property type="entry name" value="INDOLE-3-ACETIC ACID-AMIDO SYNTHETASE GH3.2-RELATED"/>
    <property type="match status" value="1"/>
</dbReference>
<name>A0ABR2R850_9ROSI</name>
<protein>
    <recommendedName>
        <fullName evidence="1">GH3 C-terminal domain-containing protein</fullName>
    </recommendedName>
</protein>
<reference evidence="2 3" key="1">
    <citation type="journal article" date="2024" name="G3 (Bethesda)">
        <title>Genome assembly of Hibiscus sabdariffa L. provides insights into metabolisms of medicinal natural products.</title>
        <authorList>
            <person name="Kim T."/>
        </authorList>
    </citation>
    <scope>NUCLEOTIDE SEQUENCE [LARGE SCALE GENOMIC DNA]</scope>
    <source>
        <strain evidence="2">TK-2024</strain>
        <tissue evidence="2">Old leaves</tissue>
    </source>
</reference>
<dbReference type="Pfam" id="PF23572">
    <property type="entry name" value="GH3_C"/>
    <property type="match status" value="1"/>
</dbReference>
<accession>A0ABR2R850</accession>
<comment type="caution">
    <text evidence="2">The sequence shown here is derived from an EMBL/GenBank/DDBJ whole genome shotgun (WGS) entry which is preliminary data.</text>
</comment>
<feature type="domain" description="GH3 C-terminal" evidence="1">
    <location>
        <begin position="183"/>
        <end position="224"/>
    </location>
</feature>
<dbReference type="Pfam" id="PF03321">
    <property type="entry name" value="GH3"/>
    <property type="match status" value="2"/>
</dbReference>
<dbReference type="InterPro" id="IPR055378">
    <property type="entry name" value="GH3_C"/>
</dbReference>
<dbReference type="PANTHER" id="PTHR31901">
    <property type="entry name" value="GH3 DOMAIN-CONTAINING PROTEIN"/>
    <property type="match status" value="1"/>
</dbReference>
<dbReference type="InterPro" id="IPR004993">
    <property type="entry name" value="GH3"/>
</dbReference>
<evidence type="ECO:0000259" key="1">
    <source>
        <dbReference type="Pfam" id="PF23572"/>
    </source>
</evidence>
<dbReference type="Proteomes" id="UP001396334">
    <property type="component" value="Unassembled WGS sequence"/>
</dbReference>
<sequence>MHRQCSGTSVRERKLMPPTIHEELDRRQLLYNLPDETILCPDSIQGMYAQMLCGLIKREEVLRVGVVFAFSLLKAILRECMSKILKPNPELAAFITKECVEENWESIITRIWPNTRYLDVIITGDMAQYIPTLEYFSGGLPMACTMYASSECYFGLNLTPMCKPSKEKEHVVSIDFDKTDESELQQAIEKASVLLKESNTRVVEYTSYANTKYIPCHYVIYWELFVKDTDRGIFEPMLL</sequence>
<evidence type="ECO:0000313" key="2">
    <source>
        <dbReference type="EMBL" id="KAK9008990.1"/>
    </source>
</evidence>
<dbReference type="EMBL" id="JBBPBN010000025">
    <property type="protein sequence ID" value="KAK9008990.1"/>
    <property type="molecule type" value="Genomic_DNA"/>
</dbReference>